<feature type="compositionally biased region" description="Basic and acidic residues" evidence="3">
    <location>
        <begin position="77"/>
        <end position="88"/>
    </location>
</feature>
<evidence type="ECO:0000256" key="1">
    <source>
        <dbReference type="ARBA" id="ARBA00022980"/>
    </source>
</evidence>
<dbReference type="InterPro" id="IPR034704">
    <property type="entry name" value="Ribosomal_bL28/bL31-like_sf"/>
</dbReference>
<dbReference type="EMBL" id="UINC01055508">
    <property type="protein sequence ID" value="SVB74471.1"/>
    <property type="molecule type" value="Genomic_DNA"/>
</dbReference>
<dbReference type="NCBIfam" id="NF002462">
    <property type="entry name" value="PRK01678.1"/>
    <property type="match status" value="1"/>
</dbReference>
<dbReference type="Pfam" id="PF01197">
    <property type="entry name" value="Ribosomal_L31"/>
    <property type="match status" value="1"/>
</dbReference>
<dbReference type="Gene3D" id="4.10.830.30">
    <property type="entry name" value="Ribosomal protein L31"/>
    <property type="match status" value="1"/>
</dbReference>
<dbReference type="InterPro" id="IPR042105">
    <property type="entry name" value="Ribosomal_bL31_sf"/>
</dbReference>
<feature type="region of interest" description="Disordered" evidence="3">
    <location>
        <begin position="77"/>
        <end position="111"/>
    </location>
</feature>
<dbReference type="AlphaFoldDB" id="A0A382GJX1"/>
<dbReference type="NCBIfam" id="TIGR00105">
    <property type="entry name" value="L31"/>
    <property type="match status" value="1"/>
</dbReference>
<protein>
    <recommendedName>
        <fullName evidence="5">50S ribosomal protein L31 type B</fullName>
    </recommendedName>
</protein>
<accession>A0A382GJX1</accession>
<proteinExistence type="predicted"/>
<evidence type="ECO:0000256" key="2">
    <source>
        <dbReference type="ARBA" id="ARBA00023274"/>
    </source>
</evidence>
<evidence type="ECO:0008006" key="5">
    <source>
        <dbReference type="Google" id="ProtNLM"/>
    </source>
</evidence>
<dbReference type="GO" id="GO:0003735">
    <property type="term" value="F:structural constituent of ribosome"/>
    <property type="evidence" value="ECO:0007669"/>
    <property type="project" value="InterPro"/>
</dbReference>
<dbReference type="GO" id="GO:1990904">
    <property type="term" value="C:ribonucleoprotein complex"/>
    <property type="evidence" value="ECO:0007669"/>
    <property type="project" value="UniProtKB-KW"/>
</dbReference>
<dbReference type="SUPFAM" id="SSF143800">
    <property type="entry name" value="L28p-like"/>
    <property type="match status" value="1"/>
</dbReference>
<evidence type="ECO:0000256" key="3">
    <source>
        <dbReference type="SAM" id="MobiDB-lite"/>
    </source>
</evidence>
<organism evidence="4">
    <name type="scientific">marine metagenome</name>
    <dbReference type="NCBI Taxonomy" id="408172"/>
    <lineage>
        <taxon>unclassified sequences</taxon>
        <taxon>metagenomes</taxon>
        <taxon>ecological metagenomes</taxon>
    </lineage>
</organism>
<keyword evidence="2" id="KW-0687">Ribonucleoprotein</keyword>
<dbReference type="InterPro" id="IPR002150">
    <property type="entry name" value="Ribosomal_bL31"/>
</dbReference>
<dbReference type="GO" id="GO:0006412">
    <property type="term" value="P:translation"/>
    <property type="evidence" value="ECO:0007669"/>
    <property type="project" value="InterPro"/>
</dbReference>
<dbReference type="GO" id="GO:0005840">
    <property type="term" value="C:ribosome"/>
    <property type="evidence" value="ECO:0007669"/>
    <property type="project" value="UniProtKB-KW"/>
</dbReference>
<dbReference type="PANTHER" id="PTHR33280:SF6">
    <property type="entry name" value="LARGE RIBOSOMAL SUBUNIT PROTEIN BL31A"/>
    <property type="match status" value="1"/>
</dbReference>
<dbReference type="PANTHER" id="PTHR33280">
    <property type="entry name" value="50S RIBOSOMAL PROTEIN L31, CHLOROPLASTIC"/>
    <property type="match status" value="1"/>
</dbReference>
<evidence type="ECO:0000313" key="4">
    <source>
        <dbReference type="EMBL" id="SVB74471.1"/>
    </source>
</evidence>
<sequence>MKKDIHPEYRPVVFLDVSSDFKVLTRSTVNANETIEWEDGKEYPVVRFDLSSASHAFYTGKEQSLNDRGGRIQQFRDRYAQQRKEDAAKATAEASTEDAPAATEAEQTADS</sequence>
<gene>
    <name evidence="4" type="ORF">METZ01_LOCUS227325</name>
</gene>
<name>A0A382GJX1_9ZZZZ</name>
<dbReference type="InterPro" id="IPR027493">
    <property type="entry name" value="Ribosomal_bL31_B"/>
</dbReference>
<reference evidence="4" key="1">
    <citation type="submission" date="2018-05" db="EMBL/GenBank/DDBJ databases">
        <authorList>
            <person name="Lanie J.A."/>
            <person name="Ng W.-L."/>
            <person name="Kazmierczak K.M."/>
            <person name="Andrzejewski T.M."/>
            <person name="Davidsen T.M."/>
            <person name="Wayne K.J."/>
            <person name="Tettelin H."/>
            <person name="Glass J.I."/>
            <person name="Rusch D."/>
            <person name="Podicherti R."/>
            <person name="Tsui H.-C.T."/>
            <person name="Winkler M.E."/>
        </authorList>
    </citation>
    <scope>NUCLEOTIDE SEQUENCE</scope>
</reference>
<keyword evidence="1" id="KW-0689">Ribosomal protein</keyword>
<dbReference type="PRINTS" id="PR01249">
    <property type="entry name" value="RIBOSOMALL31"/>
</dbReference>